<feature type="transmembrane region" description="Helical" evidence="8">
    <location>
        <begin position="142"/>
        <end position="164"/>
    </location>
</feature>
<comment type="similarity">
    <text evidence="2">Belongs to the binding-protein-dependent transport system permease family. HisMQ subfamily.</text>
</comment>
<name>A0A937AR64_9HYPH</name>
<dbReference type="InterPro" id="IPR035906">
    <property type="entry name" value="MetI-like_sf"/>
</dbReference>
<feature type="domain" description="ABC transmembrane type-1" evidence="9">
    <location>
        <begin position="177"/>
        <end position="368"/>
    </location>
</feature>
<comment type="caution">
    <text evidence="10">The sequence shown here is derived from an EMBL/GenBank/DDBJ whole genome shotgun (WGS) entry which is preliminary data.</text>
</comment>
<feature type="transmembrane region" description="Helical" evidence="8">
    <location>
        <begin position="222"/>
        <end position="243"/>
    </location>
</feature>
<dbReference type="NCBIfam" id="TIGR01726">
    <property type="entry name" value="HEQRo_perm_3TM"/>
    <property type="match status" value="1"/>
</dbReference>
<dbReference type="CDD" id="cd06261">
    <property type="entry name" value="TM_PBP2"/>
    <property type="match status" value="1"/>
</dbReference>
<keyword evidence="5 8" id="KW-0812">Transmembrane</keyword>
<evidence type="ECO:0000259" key="9">
    <source>
        <dbReference type="PROSITE" id="PS50928"/>
    </source>
</evidence>
<dbReference type="AlphaFoldDB" id="A0A937AR64"/>
<feature type="transmembrane region" description="Helical" evidence="8">
    <location>
        <begin position="176"/>
        <end position="201"/>
    </location>
</feature>
<evidence type="ECO:0000256" key="7">
    <source>
        <dbReference type="ARBA" id="ARBA00023136"/>
    </source>
</evidence>
<evidence type="ECO:0000313" key="11">
    <source>
        <dbReference type="Proteomes" id="UP000736856"/>
    </source>
</evidence>
<protein>
    <submittedName>
        <fullName evidence="10">ABC transporter permease subunit</fullName>
    </submittedName>
</protein>
<evidence type="ECO:0000313" key="10">
    <source>
        <dbReference type="EMBL" id="MBL0849411.1"/>
    </source>
</evidence>
<dbReference type="Proteomes" id="UP000736856">
    <property type="component" value="Unassembled WGS sequence"/>
</dbReference>
<gene>
    <name evidence="10" type="ORF">EU981_04990</name>
</gene>
<comment type="subcellular location">
    <subcellularLocation>
        <location evidence="1">Cell inner membrane</location>
        <topology evidence="1">Multi-pass membrane protein</topology>
    </subcellularLocation>
    <subcellularLocation>
        <location evidence="8">Cell membrane</location>
        <topology evidence="8">Multi-pass membrane protein</topology>
    </subcellularLocation>
</comment>
<dbReference type="Pfam" id="PF00528">
    <property type="entry name" value="BPD_transp_1"/>
    <property type="match status" value="1"/>
</dbReference>
<sequence length="386" mass="43205">MIGSRKELPSVRKQLLLSSPPPIYQRGIIAWIYSSFFYTPKDILFTILIGSLLFYIAPILIHWAFIDAVWTGTGRAVCTTMSQGGIQPNNWNGACWAFIYDRYPLFMFGHYPAEERWRPLIVCLLGTILLIPMLIPSCPRKLLNGVLLFGLFPIFAFFILYGGFGLRVIETSEWGGLLITLVISFCGIVISMPVGILLALGRQSNMPVFRISCITFIEVFRGVPLVTVLFTASILFPILLPGGWDLDKLLRALLGVSAFASAYIAEVIRGGLQSIPKGQYEAANSLGLNYFQTTRFIIIPQVIKRVIPGIVNTFIGLFKDSTLVSIINMFDLLGIVRANFSDSLWLSPTVPTSGLIFVGFVFWIFCFSISSYSVFMEKYLHKKTKK</sequence>
<dbReference type="PANTHER" id="PTHR30614">
    <property type="entry name" value="MEMBRANE COMPONENT OF AMINO ACID ABC TRANSPORTER"/>
    <property type="match status" value="1"/>
</dbReference>
<dbReference type="InterPro" id="IPR043429">
    <property type="entry name" value="ArtM/GltK/GlnP/TcyL/YhdX-like"/>
</dbReference>
<evidence type="ECO:0000256" key="1">
    <source>
        <dbReference type="ARBA" id="ARBA00004429"/>
    </source>
</evidence>
<keyword evidence="4" id="KW-1003">Cell membrane</keyword>
<dbReference type="InterPro" id="IPR010065">
    <property type="entry name" value="AA_ABC_transptr_permease_3TM"/>
</dbReference>
<dbReference type="Gene3D" id="1.10.3720.10">
    <property type="entry name" value="MetI-like"/>
    <property type="match status" value="1"/>
</dbReference>
<dbReference type="PANTHER" id="PTHR30614:SF41">
    <property type="entry name" value="INNER MEMBRANE AMINO-ACID ABC TRANSPORTER PERMEASE PROTEIN YHDY"/>
    <property type="match status" value="1"/>
</dbReference>
<dbReference type="GO" id="GO:0022857">
    <property type="term" value="F:transmembrane transporter activity"/>
    <property type="evidence" value="ECO:0007669"/>
    <property type="project" value="InterPro"/>
</dbReference>
<feature type="transmembrane region" description="Helical" evidence="8">
    <location>
        <begin position="352"/>
        <end position="375"/>
    </location>
</feature>
<proteinExistence type="inferred from homology"/>
<dbReference type="EMBL" id="SEOL01000014">
    <property type="protein sequence ID" value="MBL0849411.1"/>
    <property type="molecule type" value="Genomic_DNA"/>
</dbReference>
<keyword evidence="7 8" id="KW-0472">Membrane</keyword>
<evidence type="ECO:0000256" key="5">
    <source>
        <dbReference type="ARBA" id="ARBA00022692"/>
    </source>
</evidence>
<reference evidence="10" key="1">
    <citation type="submission" date="2019-02" db="EMBL/GenBank/DDBJ databases">
        <title>A novel Candidatus Liberibacter species associated with the New Zealand native fuchsia psyllid, Ctenarytaina fuchsiae.</title>
        <authorList>
            <person name="Thompson S.M."/>
            <person name="Jorgensen N."/>
            <person name="David C."/>
            <person name="Bulman S.R."/>
            <person name="Smith G.R."/>
        </authorList>
    </citation>
    <scope>NUCLEOTIDE SEQUENCE</scope>
    <source>
        <strain evidence="10">Oxford</strain>
    </source>
</reference>
<evidence type="ECO:0000256" key="6">
    <source>
        <dbReference type="ARBA" id="ARBA00022989"/>
    </source>
</evidence>
<evidence type="ECO:0000256" key="8">
    <source>
        <dbReference type="RuleBase" id="RU363032"/>
    </source>
</evidence>
<keyword evidence="6 8" id="KW-1133">Transmembrane helix</keyword>
<dbReference type="GO" id="GO:0006865">
    <property type="term" value="P:amino acid transport"/>
    <property type="evidence" value="ECO:0007669"/>
    <property type="project" value="TreeGrafter"/>
</dbReference>
<dbReference type="SUPFAM" id="SSF161098">
    <property type="entry name" value="MetI-like"/>
    <property type="match status" value="1"/>
</dbReference>
<dbReference type="GO" id="GO:0043190">
    <property type="term" value="C:ATP-binding cassette (ABC) transporter complex"/>
    <property type="evidence" value="ECO:0007669"/>
    <property type="project" value="InterPro"/>
</dbReference>
<accession>A0A937AR64</accession>
<evidence type="ECO:0000256" key="4">
    <source>
        <dbReference type="ARBA" id="ARBA00022475"/>
    </source>
</evidence>
<dbReference type="InterPro" id="IPR000515">
    <property type="entry name" value="MetI-like"/>
</dbReference>
<feature type="transmembrane region" description="Helical" evidence="8">
    <location>
        <begin position="43"/>
        <end position="65"/>
    </location>
</feature>
<organism evidence="10 11">
    <name type="scientific">Candidatus Liberibacter ctenarytainae</name>
    <dbReference type="NCBI Taxonomy" id="2020335"/>
    <lineage>
        <taxon>Bacteria</taxon>
        <taxon>Pseudomonadati</taxon>
        <taxon>Pseudomonadota</taxon>
        <taxon>Alphaproteobacteria</taxon>
        <taxon>Hyphomicrobiales</taxon>
        <taxon>Rhizobiaceae</taxon>
        <taxon>Liberibacter</taxon>
    </lineage>
</organism>
<keyword evidence="3 8" id="KW-0813">Transport</keyword>
<evidence type="ECO:0000256" key="2">
    <source>
        <dbReference type="ARBA" id="ARBA00010072"/>
    </source>
</evidence>
<feature type="transmembrane region" description="Helical" evidence="8">
    <location>
        <begin position="117"/>
        <end position="135"/>
    </location>
</feature>
<evidence type="ECO:0000256" key="3">
    <source>
        <dbReference type="ARBA" id="ARBA00022448"/>
    </source>
</evidence>
<dbReference type="PROSITE" id="PS50928">
    <property type="entry name" value="ABC_TM1"/>
    <property type="match status" value="1"/>
</dbReference>